<dbReference type="AlphaFoldDB" id="A0AA38XL90"/>
<sequence length="244" mass="24301">MKNTFSSIVPAAVAAVALLSGQAQAKGNDTTVIQVFWITEQQLSLNSLNDYPLAGSIVTADASTTVVAVQCTGSFDPEVCGTDAQTITYGSSTWIASETVGNLGISLECSVATESAVCTGQIAAPQAIFTDPSIDTSEISELLTATTASVLSTSYSGTISSTDFTYLPVTITAGQDKLSGTSSSSKSSGSSTFSTSGSASGTGAASASSSFAGPAQGNGAGSLGFNLGLSEALVGFLGMVMMVL</sequence>
<keyword evidence="3" id="KW-1185">Reference proteome</keyword>
<evidence type="ECO:0000256" key="1">
    <source>
        <dbReference type="SAM" id="SignalP"/>
    </source>
</evidence>
<gene>
    <name evidence="2" type="ORF">H2200_001132</name>
</gene>
<evidence type="ECO:0000313" key="3">
    <source>
        <dbReference type="Proteomes" id="UP001172673"/>
    </source>
</evidence>
<name>A0AA38XL90_9EURO</name>
<keyword evidence="1" id="KW-0732">Signal</keyword>
<organism evidence="2 3">
    <name type="scientific">Cladophialophora chaetospira</name>
    <dbReference type="NCBI Taxonomy" id="386627"/>
    <lineage>
        <taxon>Eukaryota</taxon>
        <taxon>Fungi</taxon>
        <taxon>Dikarya</taxon>
        <taxon>Ascomycota</taxon>
        <taxon>Pezizomycotina</taxon>
        <taxon>Eurotiomycetes</taxon>
        <taxon>Chaetothyriomycetidae</taxon>
        <taxon>Chaetothyriales</taxon>
        <taxon>Herpotrichiellaceae</taxon>
        <taxon>Cladophialophora</taxon>
    </lineage>
</organism>
<feature type="signal peptide" evidence="1">
    <location>
        <begin position="1"/>
        <end position="25"/>
    </location>
</feature>
<comment type="caution">
    <text evidence="2">The sequence shown here is derived from an EMBL/GenBank/DDBJ whole genome shotgun (WGS) entry which is preliminary data.</text>
</comment>
<accession>A0AA38XL90</accession>
<dbReference type="EMBL" id="JAPDRK010000002">
    <property type="protein sequence ID" value="KAJ9615058.1"/>
    <property type="molecule type" value="Genomic_DNA"/>
</dbReference>
<reference evidence="2" key="1">
    <citation type="submission" date="2022-10" db="EMBL/GenBank/DDBJ databases">
        <title>Culturing micro-colonial fungi from biological soil crusts in the Mojave desert and describing Neophaeococcomyces mojavensis, and introducing the new genera and species Taxawa tesnikishii.</title>
        <authorList>
            <person name="Kurbessoian T."/>
            <person name="Stajich J.E."/>
        </authorList>
    </citation>
    <scope>NUCLEOTIDE SEQUENCE</scope>
    <source>
        <strain evidence="2">TK_41</strain>
    </source>
</reference>
<dbReference type="Proteomes" id="UP001172673">
    <property type="component" value="Unassembled WGS sequence"/>
</dbReference>
<protein>
    <submittedName>
        <fullName evidence="2">Uncharacterized protein</fullName>
    </submittedName>
</protein>
<proteinExistence type="predicted"/>
<feature type="chain" id="PRO_5041274973" evidence="1">
    <location>
        <begin position="26"/>
        <end position="244"/>
    </location>
</feature>
<evidence type="ECO:0000313" key="2">
    <source>
        <dbReference type="EMBL" id="KAJ9615058.1"/>
    </source>
</evidence>